<evidence type="ECO:0000313" key="2">
    <source>
        <dbReference type="Proteomes" id="UP000515317"/>
    </source>
</evidence>
<accession>A0A6S6QQV5</accession>
<protein>
    <submittedName>
        <fullName evidence="1">Uncharacterized protein</fullName>
    </submittedName>
</protein>
<reference evidence="1 2" key="1">
    <citation type="submission" date="2020-08" db="EMBL/GenBank/DDBJ databases">
        <title>Genome sequence of Rhizobiales bacterium strain IZ6.</title>
        <authorList>
            <person name="Nakai R."/>
            <person name="Naganuma T."/>
        </authorList>
    </citation>
    <scope>NUCLEOTIDE SEQUENCE [LARGE SCALE GENOMIC DNA]</scope>
    <source>
        <strain evidence="1 2">IZ6</strain>
    </source>
</reference>
<dbReference type="KEGG" id="tso:IZ6_00050"/>
<gene>
    <name evidence="1" type="ORF">IZ6_00050</name>
</gene>
<organism evidence="1 2">
    <name type="scientific">Terrihabitans soli</name>
    <dbReference type="NCBI Taxonomy" id="708113"/>
    <lineage>
        <taxon>Bacteria</taxon>
        <taxon>Pseudomonadati</taxon>
        <taxon>Pseudomonadota</taxon>
        <taxon>Alphaproteobacteria</taxon>
        <taxon>Hyphomicrobiales</taxon>
        <taxon>Terrihabitans</taxon>
    </lineage>
</organism>
<dbReference type="Proteomes" id="UP000515317">
    <property type="component" value="Chromosome"/>
</dbReference>
<dbReference type="AlphaFoldDB" id="A0A6S6QQV5"/>
<proteinExistence type="predicted"/>
<dbReference type="RefSeq" id="WP_222876003.1">
    <property type="nucleotide sequence ID" value="NZ_AP023361.1"/>
</dbReference>
<sequence length="101" mass="10930">MSISGIGGGFQLPNIFSGNASGSAEKLNKSPVDEFLEIARQSPAERIRAAILDEMGISEEELEAMPDEAREAAEKQIAERIKDKLLEKAQEKTGTLIDVTV</sequence>
<evidence type="ECO:0000313" key="1">
    <source>
        <dbReference type="EMBL" id="BCJ89270.1"/>
    </source>
</evidence>
<keyword evidence="2" id="KW-1185">Reference proteome</keyword>
<dbReference type="EMBL" id="AP023361">
    <property type="protein sequence ID" value="BCJ89270.1"/>
    <property type="molecule type" value="Genomic_DNA"/>
</dbReference>
<name>A0A6S6QQV5_9HYPH</name>